<keyword evidence="2" id="KW-1133">Transmembrane helix</keyword>
<feature type="region of interest" description="Disordered" evidence="1">
    <location>
        <begin position="18"/>
        <end position="91"/>
    </location>
</feature>
<name>A0A830HBQ1_9CHLO</name>
<feature type="transmembrane region" description="Helical" evidence="2">
    <location>
        <begin position="279"/>
        <end position="304"/>
    </location>
</feature>
<keyword evidence="2" id="KW-0812">Transmembrane</keyword>
<dbReference type="EMBL" id="BNJQ01000004">
    <property type="protein sequence ID" value="GHP02779.1"/>
    <property type="molecule type" value="Genomic_DNA"/>
</dbReference>
<dbReference type="AlphaFoldDB" id="A0A830HBQ1"/>
<dbReference type="OrthoDB" id="2018506at2759"/>
<proteinExistence type="predicted"/>
<accession>A0A830HBQ1</accession>
<feature type="compositionally biased region" description="Low complexity" evidence="1">
    <location>
        <begin position="78"/>
        <end position="91"/>
    </location>
</feature>
<organism evidence="3 4">
    <name type="scientific">Pycnococcus provasolii</name>
    <dbReference type="NCBI Taxonomy" id="41880"/>
    <lineage>
        <taxon>Eukaryota</taxon>
        <taxon>Viridiplantae</taxon>
        <taxon>Chlorophyta</taxon>
        <taxon>Pseudoscourfieldiophyceae</taxon>
        <taxon>Pseudoscourfieldiales</taxon>
        <taxon>Pycnococcaceae</taxon>
        <taxon>Pycnococcus</taxon>
    </lineage>
</organism>
<feature type="region of interest" description="Disordered" evidence="1">
    <location>
        <begin position="366"/>
        <end position="396"/>
    </location>
</feature>
<protein>
    <submittedName>
        <fullName evidence="3">Uncharacterized protein</fullName>
    </submittedName>
</protein>
<sequence>MGPLAMAMAPSLRLLRCPSHSPGVAPRSSSSSSPLVLLAPPASSSSSHSKAFMGRHRRYRQGRHQRYRHQGGGRITCSSSSSSSSSSSASASSFSARELKRALTDAGIDTSDCFEKADLQAKYNATVGAPGWTGGTGGAGASSGTSSGPSAGRASSGTSSSSSSSQKDSQKTSSTSSSSSSSSPNAANNEWWKSMSNANTWESVQDVGAKFRQQTAKMNQDMGLSSKFRRLSSEAQRQAKLLDAKLELTSRWFPLARRSLASFNQTPLGAVARFIAIGWFFWSGLAFAVLGYLIPLLFLTNLLAPDLLRNLVRSQVERAAAAASAAGAAGGPYGAGGAAGGPFGGGAAGGPYGAGGAAGGPYGAGGAAGGRGAGSRNASNDGGSVIDIDADVVDKK</sequence>
<gene>
    <name evidence="3" type="ORF">PPROV_000153400</name>
</gene>
<feature type="compositionally biased region" description="Basic residues" evidence="1">
    <location>
        <begin position="53"/>
        <end position="71"/>
    </location>
</feature>
<evidence type="ECO:0000256" key="2">
    <source>
        <dbReference type="SAM" id="Phobius"/>
    </source>
</evidence>
<reference evidence="3" key="1">
    <citation type="submission" date="2020-10" db="EMBL/GenBank/DDBJ databases">
        <title>Unveiling of a novel bifunctional photoreceptor, Dualchrome1, isolated from a cosmopolitan green alga.</title>
        <authorList>
            <person name="Suzuki S."/>
            <person name="Kawachi M."/>
        </authorList>
    </citation>
    <scope>NUCLEOTIDE SEQUENCE</scope>
    <source>
        <strain evidence="3">NIES 2893</strain>
    </source>
</reference>
<comment type="caution">
    <text evidence="3">The sequence shown here is derived from an EMBL/GenBank/DDBJ whole genome shotgun (WGS) entry which is preliminary data.</text>
</comment>
<evidence type="ECO:0000256" key="1">
    <source>
        <dbReference type="SAM" id="MobiDB-lite"/>
    </source>
</evidence>
<evidence type="ECO:0000313" key="4">
    <source>
        <dbReference type="Proteomes" id="UP000660262"/>
    </source>
</evidence>
<feature type="compositionally biased region" description="Low complexity" evidence="1">
    <location>
        <begin position="142"/>
        <end position="183"/>
    </location>
</feature>
<dbReference type="Proteomes" id="UP000660262">
    <property type="component" value="Unassembled WGS sequence"/>
</dbReference>
<keyword evidence="4" id="KW-1185">Reference proteome</keyword>
<feature type="compositionally biased region" description="Low complexity" evidence="1">
    <location>
        <begin position="19"/>
        <end position="49"/>
    </location>
</feature>
<feature type="region of interest" description="Disordered" evidence="1">
    <location>
        <begin position="129"/>
        <end position="189"/>
    </location>
</feature>
<feature type="compositionally biased region" description="Gly residues" evidence="1">
    <location>
        <begin position="131"/>
        <end position="141"/>
    </location>
</feature>
<keyword evidence="2" id="KW-0472">Membrane</keyword>
<evidence type="ECO:0000313" key="3">
    <source>
        <dbReference type="EMBL" id="GHP02779.1"/>
    </source>
</evidence>